<evidence type="ECO:0000256" key="1">
    <source>
        <dbReference type="SAM" id="SignalP"/>
    </source>
</evidence>
<feature type="signal peptide" evidence="1">
    <location>
        <begin position="1"/>
        <end position="22"/>
    </location>
</feature>
<feature type="chain" id="PRO_5046741988" evidence="1">
    <location>
        <begin position="23"/>
        <end position="197"/>
    </location>
</feature>
<keyword evidence="3" id="KW-1185">Reference proteome</keyword>
<name>A0ABT2BP59_9BURK</name>
<keyword evidence="1" id="KW-0732">Signal</keyword>
<evidence type="ECO:0000313" key="2">
    <source>
        <dbReference type="EMBL" id="MCS0610300.1"/>
    </source>
</evidence>
<proteinExistence type="predicted"/>
<gene>
    <name evidence="2" type="ORF">NX773_19205</name>
</gene>
<comment type="caution">
    <text evidence="2">The sequence shown here is derived from an EMBL/GenBank/DDBJ whole genome shotgun (WGS) entry which is preliminary data.</text>
</comment>
<organism evidence="2 3">
    <name type="scientific">Massilia solisilvae</name>
    <dbReference type="NCBI Taxonomy" id="1811225"/>
    <lineage>
        <taxon>Bacteria</taxon>
        <taxon>Pseudomonadati</taxon>
        <taxon>Pseudomonadota</taxon>
        <taxon>Betaproteobacteria</taxon>
        <taxon>Burkholderiales</taxon>
        <taxon>Oxalobacteraceae</taxon>
        <taxon>Telluria group</taxon>
        <taxon>Massilia</taxon>
    </lineage>
</organism>
<sequence>MLRALALTLLVFPLFLALPARAASHPTPLVDGDCSEYARLPAQAIDAGSGVTLYVYQDEHHVWLCYTYPPGSMGQLDMQVSTGKLAAPLNLHVSAQLGEWPVGRDDLTPHSPESDLWWNFSGWTANIIWLNGMDRSGPQPRYRWKNAAGRELQLAKQRFGHGEWKLALTIHDIKAADGKSREVRFPADGSFYTLKAL</sequence>
<accession>A0ABT2BP59</accession>
<dbReference type="EMBL" id="JANUGV010000006">
    <property type="protein sequence ID" value="MCS0610300.1"/>
    <property type="molecule type" value="Genomic_DNA"/>
</dbReference>
<protein>
    <submittedName>
        <fullName evidence="2">Uncharacterized protein</fullName>
    </submittedName>
</protein>
<evidence type="ECO:0000313" key="3">
    <source>
        <dbReference type="Proteomes" id="UP001205861"/>
    </source>
</evidence>
<dbReference type="RefSeq" id="WP_258857896.1">
    <property type="nucleotide sequence ID" value="NZ_JANUGV010000006.1"/>
</dbReference>
<dbReference type="Proteomes" id="UP001205861">
    <property type="component" value="Unassembled WGS sequence"/>
</dbReference>
<reference evidence="2 3" key="1">
    <citation type="submission" date="2022-08" db="EMBL/GenBank/DDBJ databases">
        <title>Reclassification of Massilia species as members of the genera Telluria, Duganella, Pseudoduganella, Mokoshia gen. nov. and Zemynaea gen. nov. using orthogonal and non-orthogonal genome-based approaches.</title>
        <authorList>
            <person name="Bowman J.P."/>
        </authorList>
    </citation>
    <scope>NUCLEOTIDE SEQUENCE [LARGE SCALE GENOMIC DNA]</scope>
    <source>
        <strain evidence="2 3">JCM 31607</strain>
    </source>
</reference>